<dbReference type="GeneID" id="9590148"/>
<reference evidence="1 2" key="1">
    <citation type="journal article" date="2010" name="Nat. Biotechnol.">
        <title>Genome sequence of the model mushroom Schizophyllum commune.</title>
        <authorList>
            <person name="Ohm R.A."/>
            <person name="de Jong J.F."/>
            <person name="Lugones L.G."/>
            <person name="Aerts A."/>
            <person name="Kothe E."/>
            <person name="Stajich J.E."/>
            <person name="de Vries R.P."/>
            <person name="Record E."/>
            <person name="Levasseur A."/>
            <person name="Baker S.E."/>
            <person name="Bartholomew K.A."/>
            <person name="Coutinho P.M."/>
            <person name="Erdmann S."/>
            <person name="Fowler T.J."/>
            <person name="Gathman A.C."/>
            <person name="Lombard V."/>
            <person name="Henrissat B."/>
            <person name="Knabe N."/>
            <person name="Kuees U."/>
            <person name="Lilly W.W."/>
            <person name="Lindquist E."/>
            <person name="Lucas S."/>
            <person name="Magnuson J.K."/>
            <person name="Piumi F."/>
            <person name="Raudaskoski M."/>
            <person name="Salamov A."/>
            <person name="Schmutz J."/>
            <person name="Schwarze F.W.M.R."/>
            <person name="vanKuyk P.A."/>
            <person name="Horton J.S."/>
            <person name="Grigoriev I.V."/>
            <person name="Woesten H.A.B."/>
        </authorList>
    </citation>
    <scope>NUCLEOTIDE SEQUENCE [LARGE SCALE GENOMIC DNA]</scope>
    <source>
        <strain evidence="2">H4-8 / FGSC 9210</strain>
    </source>
</reference>
<dbReference type="Proteomes" id="UP000007431">
    <property type="component" value="Unassembled WGS sequence"/>
</dbReference>
<dbReference type="KEGG" id="scm:SCHCO_02553717"/>
<evidence type="ECO:0000313" key="1">
    <source>
        <dbReference type="EMBL" id="EFI93310.1"/>
    </source>
</evidence>
<proteinExistence type="predicted"/>
<gene>
    <name evidence="1" type="ORF">SCHCODRAFT_237623</name>
</gene>
<name>D8QGI9_SCHCM</name>
<dbReference type="RefSeq" id="XP_003028213.1">
    <property type="nucleotide sequence ID" value="XM_003028167.1"/>
</dbReference>
<evidence type="ECO:0000313" key="2">
    <source>
        <dbReference type="Proteomes" id="UP000007431"/>
    </source>
</evidence>
<dbReference type="InParanoid" id="D8QGI9"/>
<accession>D8QGI9</accession>
<dbReference type="AlphaFoldDB" id="D8QGI9"/>
<organism evidence="2">
    <name type="scientific">Schizophyllum commune (strain H4-8 / FGSC 9210)</name>
    <name type="common">Split gill fungus</name>
    <dbReference type="NCBI Taxonomy" id="578458"/>
    <lineage>
        <taxon>Eukaryota</taxon>
        <taxon>Fungi</taxon>
        <taxon>Dikarya</taxon>
        <taxon>Basidiomycota</taxon>
        <taxon>Agaricomycotina</taxon>
        <taxon>Agaricomycetes</taxon>
        <taxon>Agaricomycetidae</taxon>
        <taxon>Agaricales</taxon>
        <taxon>Schizophyllaceae</taxon>
        <taxon>Schizophyllum</taxon>
    </lineage>
</organism>
<sequence length="257" mass="28814">MEQKRRKGITCSDDLASSVRDLARIMVSILAGLTAAPRSSCATRILEPLREASKHLIPILETLDIFVAWLRDSQAQGISAPHSGSQLFPSEFHHLTRALAQDPSKITGDTNIDGMRMDDLLVELRKLFKTVKYDFENLRWHICTPTGPRSLLCQHLHGVPRIVATLSSLIPRRARSPADEAIMDLSRDFCARFAHFGAWCSGLLRRLQSVVDACRCTGPALDWEEEGKVRLDLQMLLSVDPMARFREAEEAVDRPTT</sequence>
<keyword evidence="2" id="KW-1185">Reference proteome</keyword>
<dbReference type="HOGENOM" id="CLU_1082420_0_0_1"/>
<dbReference type="EMBL" id="GL377311">
    <property type="protein sequence ID" value="EFI93310.1"/>
    <property type="molecule type" value="Genomic_DNA"/>
</dbReference>
<protein>
    <submittedName>
        <fullName evidence="1">Uncharacterized protein</fullName>
    </submittedName>
</protein>
<dbReference type="VEuPathDB" id="FungiDB:SCHCODRAFT_02553717"/>